<evidence type="ECO:0000313" key="1">
    <source>
        <dbReference type="EnsemblMetazoa" id="GPAI001403-PA"/>
    </source>
</evidence>
<accession>A0A1A9Z247</accession>
<keyword evidence="2" id="KW-1185">Reference proteome</keyword>
<dbReference type="EnsemblMetazoa" id="GPAI001403-RA">
    <property type="protein sequence ID" value="GPAI001403-PA"/>
    <property type="gene ID" value="GPAI001403"/>
</dbReference>
<protein>
    <submittedName>
        <fullName evidence="1">Uncharacterized protein</fullName>
    </submittedName>
</protein>
<dbReference type="Proteomes" id="UP000092445">
    <property type="component" value="Unassembled WGS sequence"/>
</dbReference>
<reference evidence="1" key="2">
    <citation type="submission" date="2020-05" db="UniProtKB">
        <authorList>
            <consortium name="EnsemblMetazoa"/>
        </authorList>
    </citation>
    <scope>IDENTIFICATION</scope>
    <source>
        <strain evidence="1">IAEA</strain>
    </source>
</reference>
<dbReference type="AlphaFoldDB" id="A0A1A9Z247"/>
<sequence>NSRQTLQEIKSKFEAYVTPKVSSALIHEIVQAECETLDELIMHLRFQPKTCELGSLIDNILRNQFIVIRSSFQKNAFQTCEGTQQAQKRAAEIQNKQASIRLNICINVITLSAIDVEQIIQFMHLHCLGLLMFRYGLSAVVQQELVKFNDSHWYI</sequence>
<proteinExistence type="predicted"/>
<reference evidence="2" key="1">
    <citation type="submission" date="2014-03" db="EMBL/GenBank/DDBJ databases">
        <authorList>
            <person name="Aksoy S."/>
            <person name="Warren W."/>
            <person name="Wilson R.K."/>
        </authorList>
    </citation>
    <scope>NUCLEOTIDE SEQUENCE [LARGE SCALE GENOMIC DNA]</scope>
    <source>
        <strain evidence="2">IAEA</strain>
    </source>
</reference>
<organism evidence="1 2">
    <name type="scientific">Glossina pallidipes</name>
    <name type="common">Tsetse fly</name>
    <dbReference type="NCBI Taxonomy" id="7398"/>
    <lineage>
        <taxon>Eukaryota</taxon>
        <taxon>Metazoa</taxon>
        <taxon>Ecdysozoa</taxon>
        <taxon>Arthropoda</taxon>
        <taxon>Hexapoda</taxon>
        <taxon>Insecta</taxon>
        <taxon>Pterygota</taxon>
        <taxon>Neoptera</taxon>
        <taxon>Endopterygota</taxon>
        <taxon>Diptera</taxon>
        <taxon>Brachycera</taxon>
        <taxon>Muscomorpha</taxon>
        <taxon>Hippoboscoidea</taxon>
        <taxon>Glossinidae</taxon>
        <taxon>Glossina</taxon>
    </lineage>
</organism>
<dbReference type="VEuPathDB" id="VectorBase:GPAI001403"/>
<evidence type="ECO:0000313" key="2">
    <source>
        <dbReference type="Proteomes" id="UP000092445"/>
    </source>
</evidence>
<name>A0A1A9Z247_GLOPL</name>